<dbReference type="SUPFAM" id="SSF51735">
    <property type="entry name" value="NAD(P)-binding Rossmann-fold domains"/>
    <property type="match status" value="1"/>
</dbReference>
<dbReference type="InterPro" id="IPR036291">
    <property type="entry name" value="NAD(P)-bd_dom_sf"/>
</dbReference>
<dbReference type="Gene3D" id="3.40.50.720">
    <property type="entry name" value="NAD(P)-binding Rossmann-like Domain"/>
    <property type="match status" value="1"/>
</dbReference>
<dbReference type="Gene3D" id="3.90.25.10">
    <property type="entry name" value="UDP-galactose 4-epimerase, domain 1"/>
    <property type="match status" value="1"/>
</dbReference>
<protein>
    <recommendedName>
        <fullName evidence="1">NmrA-like domain-containing protein</fullName>
    </recommendedName>
</protein>
<gene>
    <name evidence="2" type="ORF">METZ01_LOCUS268439</name>
</gene>
<reference evidence="2" key="1">
    <citation type="submission" date="2018-05" db="EMBL/GenBank/DDBJ databases">
        <authorList>
            <person name="Lanie J.A."/>
            <person name="Ng W.-L."/>
            <person name="Kazmierczak K.M."/>
            <person name="Andrzejewski T.M."/>
            <person name="Davidsen T.M."/>
            <person name="Wayne K.J."/>
            <person name="Tettelin H."/>
            <person name="Glass J.I."/>
            <person name="Rusch D."/>
            <person name="Podicherti R."/>
            <person name="Tsui H.-C.T."/>
            <person name="Winkler M.E."/>
        </authorList>
    </citation>
    <scope>NUCLEOTIDE SEQUENCE</scope>
</reference>
<dbReference type="InterPro" id="IPR008030">
    <property type="entry name" value="NmrA-like"/>
</dbReference>
<dbReference type="PANTHER" id="PTHR43162:SF1">
    <property type="entry name" value="PRESTALK A DIFFERENTIATION PROTEIN A"/>
    <property type="match status" value="1"/>
</dbReference>
<dbReference type="InterPro" id="IPR051604">
    <property type="entry name" value="Ergot_Alk_Oxidoreductase"/>
</dbReference>
<evidence type="ECO:0000259" key="1">
    <source>
        <dbReference type="Pfam" id="PF05368"/>
    </source>
</evidence>
<dbReference type="AlphaFoldDB" id="A0A382JVA0"/>
<proteinExistence type="predicted"/>
<dbReference type="PANTHER" id="PTHR43162">
    <property type="match status" value="1"/>
</dbReference>
<sequence>MIVIIGASGAVGIPLIKELTRRDTRLRILTSNSASAKNLNSLGVIETIIGDFHSDEDVKNVIKGASSICYIPARFREDEFEIGKRVVDSACNEQVEHFCFCSAYHPQMEQLGHHWQKLKLEEHLINSDLMYTVVQPSMFMQNLRVEWPRIIKEGTYLRPYSPESQMNVIDTDDLGEAMANILLDNRFWGGTYELCGSETLSHNQMAGIISEELGEKVEAVQRDIEDWKSWAIEKDWTDYAIRNYVNMCRHYNDHGYKYGNDLILQTILGRPATKYRSFIKKFIESQST</sequence>
<accession>A0A382JVA0</accession>
<dbReference type="Pfam" id="PF05368">
    <property type="entry name" value="NmrA"/>
    <property type="match status" value="1"/>
</dbReference>
<organism evidence="2">
    <name type="scientific">marine metagenome</name>
    <dbReference type="NCBI Taxonomy" id="408172"/>
    <lineage>
        <taxon>unclassified sequences</taxon>
        <taxon>metagenomes</taxon>
        <taxon>ecological metagenomes</taxon>
    </lineage>
</organism>
<feature type="domain" description="NmrA-like" evidence="1">
    <location>
        <begin position="2"/>
        <end position="259"/>
    </location>
</feature>
<name>A0A382JVA0_9ZZZZ</name>
<dbReference type="EMBL" id="UINC01076427">
    <property type="protein sequence ID" value="SVC15585.1"/>
    <property type="molecule type" value="Genomic_DNA"/>
</dbReference>
<evidence type="ECO:0000313" key="2">
    <source>
        <dbReference type="EMBL" id="SVC15585.1"/>
    </source>
</evidence>